<accession>A0A1F5GQ10</accession>
<dbReference type="AlphaFoldDB" id="A0A1F5GQ10"/>
<feature type="transmembrane region" description="Helical" evidence="1">
    <location>
        <begin position="78"/>
        <end position="97"/>
    </location>
</feature>
<keyword evidence="1" id="KW-1133">Transmembrane helix</keyword>
<dbReference type="Proteomes" id="UP000178336">
    <property type="component" value="Unassembled WGS sequence"/>
</dbReference>
<evidence type="ECO:0000313" key="2">
    <source>
        <dbReference type="EMBL" id="OGD93925.1"/>
    </source>
</evidence>
<name>A0A1F5GQ10_9BACT</name>
<sequence length="116" mass="13085">MESIQNSLNLETYCTSCKAKVSVIDIYCLSCGKKLKGGDQSITVTTQILVYLVALFLPPLGLWPGIKYLRSHDKKSKKIGMIVIFLTLFSIIFSIWITTKLLSIYTSTLNQQLQVY</sequence>
<feature type="transmembrane region" description="Helical" evidence="1">
    <location>
        <begin position="48"/>
        <end position="66"/>
    </location>
</feature>
<proteinExistence type="predicted"/>
<keyword evidence="1" id="KW-0812">Transmembrane</keyword>
<evidence type="ECO:0000256" key="1">
    <source>
        <dbReference type="SAM" id="Phobius"/>
    </source>
</evidence>
<evidence type="ECO:0000313" key="3">
    <source>
        <dbReference type="Proteomes" id="UP000178336"/>
    </source>
</evidence>
<protein>
    <recommendedName>
        <fullName evidence="4">Zinc-ribbon domain-containing protein</fullName>
    </recommendedName>
</protein>
<reference evidence="2 3" key="1">
    <citation type="journal article" date="2016" name="Nat. Commun.">
        <title>Thousands of microbial genomes shed light on interconnected biogeochemical processes in an aquifer system.</title>
        <authorList>
            <person name="Anantharaman K."/>
            <person name="Brown C.T."/>
            <person name="Hug L.A."/>
            <person name="Sharon I."/>
            <person name="Castelle C.J."/>
            <person name="Probst A.J."/>
            <person name="Thomas B.C."/>
            <person name="Singh A."/>
            <person name="Wilkins M.J."/>
            <person name="Karaoz U."/>
            <person name="Brodie E.L."/>
            <person name="Williams K.H."/>
            <person name="Hubbard S.S."/>
            <person name="Banfield J.F."/>
        </authorList>
    </citation>
    <scope>NUCLEOTIDE SEQUENCE [LARGE SCALE GENOMIC DNA]</scope>
</reference>
<organism evidence="2 3">
    <name type="scientific">Candidatus Curtissbacteria bacterium RIFCSPLOWO2_01_FULL_37_9</name>
    <dbReference type="NCBI Taxonomy" id="1797724"/>
    <lineage>
        <taxon>Bacteria</taxon>
        <taxon>Candidatus Curtissiibacteriota</taxon>
    </lineage>
</organism>
<comment type="caution">
    <text evidence="2">The sequence shown here is derived from an EMBL/GenBank/DDBJ whole genome shotgun (WGS) entry which is preliminary data.</text>
</comment>
<dbReference type="EMBL" id="MFBN01000056">
    <property type="protein sequence ID" value="OGD93925.1"/>
    <property type="molecule type" value="Genomic_DNA"/>
</dbReference>
<keyword evidence="1" id="KW-0472">Membrane</keyword>
<evidence type="ECO:0008006" key="4">
    <source>
        <dbReference type="Google" id="ProtNLM"/>
    </source>
</evidence>
<gene>
    <name evidence="2" type="ORF">A3A48_04310</name>
</gene>